<gene>
    <name evidence="1" type="ORF">PCON_12853</name>
</gene>
<reference evidence="1 2" key="1">
    <citation type="journal article" date="2013" name="PLoS Genet.">
        <title>The genome and development-dependent transcriptomes of Pyronema confluens: a window into fungal evolution.</title>
        <authorList>
            <person name="Traeger S."/>
            <person name="Altegoer F."/>
            <person name="Freitag M."/>
            <person name="Gabaldon T."/>
            <person name="Kempken F."/>
            <person name="Kumar A."/>
            <person name="Marcet-Houben M."/>
            <person name="Poggeler S."/>
            <person name="Stajich J.E."/>
            <person name="Nowrousian M."/>
        </authorList>
    </citation>
    <scope>NUCLEOTIDE SEQUENCE [LARGE SCALE GENOMIC DNA]</scope>
    <source>
        <strain evidence="2">CBS 100304</strain>
        <tissue evidence="1">Vegetative mycelium</tissue>
    </source>
</reference>
<dbReference type="EMBL" id="HF935791">
    <property type="protein sequence ID" value="CCX13260.1"/>
    <property type="molecule type" value="Genomic_DNA"/>
</dbReference>
<evidence type="ECO:0000313" key="2">
    <source>
        <dbReference type="Proteomes" id="UP000018144"/>
    </source>
</evidence>
<dbReference type="Proteomes" id="UP000018144">
    <property type="component" value="Unassembled WGS sequence"/>
</dbReference>
<sequence>MSAKNRLAIEALKQGYRDAQTSQLRTELSEALRQQAAFVGPKLTELLVLVLHATEDMARKNAPREGSLPEWLTSDNRKTFSEGLVLTTEEDIVNIQENAGNIYQKIGKLFPRIGGPEDLETTVTRDALMSIVEVTSPSWADV</sequence>
<keyword evidence="2" id="KW-1185">Reference proteome</keyword>
<accession>U4LEU3</accession>
<organism evidence="1 2">
    <name type="scientific">Pyronema omphalodes (strain CBS 100304)</name>
    <name type="common">Pyronema confluens</name>
    <dbReference type="NCBI Taxonomy" id="1076935"/>
    <lineage>
        <taxon>Eukaryota</taxon>
        <taxon>Fungi</taxon>
        <taxon>Dikarya</taxon>
        <taxon>Ascomycota</taxon>
        <taxon>Pezizomycotina</taxon>
        <taxon>Pezizomycetes</taxon>
        <taxon>Pezizales</taxon>
        <taxon>Pyronemataceae</taxon>
        <taxon>Pyronema</taxon>
    </lineage>
</organism>
<proteinExistence type="predicted"/>
<evidence type="ECO:0000313" key="1">
    <source>
        <dbReference type="EMBL" id="CCX13260.1"/>
    </source>
</evidence>
<name>U4LEU3_PYROM</name>
<protein>
    <submittedName>
        <fullName evidence="1">Uncharacterized protein</fullName>
    </submittedName>
</protein>
<dbReference type="AlphaFoldDB" id="U4LEU3"/>